<evidence type="ECO:0000256" key="1">
    <source>
        <dbReference type="SAM" id="Phobius"/>
    </source>
</evidence>
<reference key="1">
    <citation type="submission" date="2010-11" db="EMBL/GenBank/DDBJ databases">
        <title>The complete genome of Paludibacter propionicigenes DSM 17365.</title>
        <authorList>
            <consortium name="US DOE Joint Genome Institute (JGI-PGF)"/>
            <person name="Lucas S."/>
            <person name="Copeland A."/>
            <person name="Lapidus A."/>
            <person name="Bruce D."/>
            <person name="Goodwin L."/>
            <person name="Pitluck S."/>
            <person name="Kyrpides N."/>
            <person name="Mavromatis K."/>
            <person name="Ivanova N."/>
            <person name="Munk A.C."/>
            <person name="Brettin T."/>
            <person name="Detter J.C."/>
            <person name="Han C."/>
            <person name="Tapia R."/>
            <person name="Land M."/>
            <person name="Hauser L."/>
            <person name="Markowitz V."/>
            <person name="Cheng J.-F."/>
            <person name="Hugenholtz P."/>
            <person name="Woyke T."/>
            <person name="Wu D."/>
            <person name="Gronow S."/>
            <person name="Wellnitz S."/>
            <person name="Brambilla E."/>
            <person name="Klenk H.-P."/>
            <person name="Eisen J.A."/>
        </authorList>
    </citation>
    <scope>NUCLEOTIDE SEQUENCE</scope>
    <source>
        <strain>WB4</strain>
    </source>
</reference>
<name>E4T633_PALPW</name>
<keyword evidence="1" id="KW-1133">Transmembrane helix</keyword>
<feature type="transmembrane region" description="Helical" evidence="1">
    <location>
        <begin position="35"/>
        <end position="60"/>
    </location>
</feature>
<proteinExistence type="predicted"/>
<dbReference type="STRING" id="694427.Palpr_2040"/>
<organism evidence="2 3">
    <name type="scientific">Paludibacter propionicigenes (strain DSM 17365 / JCM 13257 / WB4)</name>
    <dbReference type="NCBI Taxonomy" id="694427"/>
    <lineage>
        <taxon>Bacteria</taxon>
        <taxon>Pseudomonadati</taxon>
        <taxon>Bacteroidota</taxon>
        <taxon>Bacteroidia</taxon>
        <taxon>Bacteroidales</taxon>
        <taxon>Paludibacteraceae</taxon>
        <taxon>Paludibacter</taxon>
    </lineage>
</organism>
<evidence type="ECO:0000313" key="2">
    <source>
        <dbReference type="EMBL" id="ADQ80177.1"/>
    </source>
</evidence>
<keyword evidence="1" id="KW-0812">Transmembrane</keyword>
<keyword evidence="3" id="KW-1185">Reference proteome</keyword>
<dbReference type="Proteomes" id="UP000008718">
    <property type="component" value="Chromosome"/>
</dbReference>
<protein>
    <submittedName>
        <fullName evidence="2">Uncharacterized protein</fullName>
    </submittedName>
</protein>
<dbReference type="KEGG" id="ppn:Palpr_2040"/>
<keyword evidence="1" id="KW-0472">Membrane</keyword>
<sequence>MWAIIKIIIGLFIWLALPSLIFKKKSKKRSVYKRFVSIVCIVVGALIVILGVIDIIKYLYHILLS</sequence>
<feature type="transmembrane region" description="Helical" evidence="1">
    <location>
        <begin position="6"/>
        <end position="23"/>
    </location>
</feature>
<dbReference type="EMBL" id="CP002345">
    <property type="protein sequence ID" value="ADQ80177.1"/>
    <property type="molecule type" value="Genomic_DNA"/>
</dbReference>
<reference evidence="2 3" key="2">
    <citation type="journal article" date="2011" name="Stand. Genomic Sci.">
        <title>Complete genome sequence of Paludibacter propionicigenes type strain (WB4).</title>
        <authorList>
            <person name="Gronow S."/>
            <person name="Munk C."/>
            <person name="Lapidus A."/>
            <person name="Nolan M."/>
            <person name="Lucas S."/>
            <person name="Hammon N."/>
            <person name="Deshpande S."/>
            <person name="Cheng J.F."/>
            <person name="Tapia R."/>
            <person name="Han C."/>
            <person name="Goodwin L."/>
            <person name="Pitluck S."/>
            <person name="Liolios K."/>
            <person name="Ivanova N."/>
            <person name="Mavromatis K."/>
            <person name="Mikhailova N."/>
            <person name="Pati A."/>
            <person name="Chen A."/>
            <person name="Palaniappan K."/>
            <person name="Land M."/>
            <person name="Hauser L."/>
            <person name="Chang Y.J."/>
            <person name="Jeffries C.D."/>
            <person name="Brambilla E."/>
            <person name="Rohde M."/>
            <person name="Goker M."/>
            <person name="Detter J.C."/>
            <person name="Woyke T."/>
            <person name="Bristow J."/>
            <person name="Eisen J.A."/>
            <person name="Markowitz V."/>
            <person name="Hugenholtz P."/>
            <person name="Kyrpides N.C."/>
            <person name="Klenk H.P."/>
        </authorList>
    </citation>
    <scope>NUCLEOTIDE SEQUENCE [LARGE SCALE GENOMIC DNA]</scope>
    <source>
        <strain evidence="3">DSM 17365 / JCM 13257 / WB4</strain>
    </source>
</reference>
<dbReference type="HOGENOM" id="CLU_2845752_0_0_10"/>
<accession>E4T633</accession>
<evidence type="ECO:0000313" key="3">
    <source>
        <dbReference type="Proteomes" id="UP000008718"/>
    </source>
</evidence>
<dbReference type="AlphaFoldDB" id="E4T633"/>
<gene>
    <name evidence="2" type="ordered locus">Palpr_2040</name>
</gene>